<protein>
    <recommendedName>
        <fullName evidence="3">histidine kinase</fullName>
        <ecNumber evidence="3">2.7.13.3</ecNumber>
    </recommendedName>
</protein>
<evidence type="ECO:0000256" key="8">
    <source>
        <dbReference type="ARBA" id="ARBA00022777"/>
    </source>
</evidence>
<dbReference type="FunFam" id="3.30.565.10:FF:000013">
    <property type="entry name" value="Two-component sensor histidine kinase"/>
    <property type="match status" value="1"/>
</dbReference>
<name>A0A1M6SRU0_9FIRM</name>
<dbReference type="Pfam" id="PF00512">
    <property type="entry name" value="HisKA"/>
    <property type="match status" value="1"/>
</dbReference>
<evidence type="ECO:0000256" key="14">
    <source>
        <dbReference type="SAM" id="Phobius"/>
    </source>
</evidence>
<evidence type="ECO:0000259" key="15">
    <source>
        <dbReference type="PROSITE" id="PS50109"/>
    </source>
</evidence>
<dbReference type="PANTHER" id="PTHR45453">
    <property type="entry name" value="PHOSPHATE REGULON SENSOR PROTEIN PHOR"/>
    <property type="match status" value="1"/>
</dbReference>
<dbReference type="PROSITE" id="PS50109">
    <property type="entry name" value="HIS_KIN"/>
    <property type="match status" value="1"/>
</dbReference>
<feature type="transmembrane region" description="Helical" evidence="14">
    <location>
        <begin position="62"/>
        <end position="84"/>
    </location>
</feature>
<dbReference type="GO" id="GO:0005524">
    <property type="term" value="F:ATP binding"/>
    <property type="evidence" value="ECO:0007669"/>
    <property type="project" value="UniProtKB-KW"/>
</dbReference>
<dbReference type="GO" id="GO:0016036">
    <property type="term" value="P:cellular response to phosphate starvation"/>
    <property type="evidence" value="ECO:0007669"/>
    <property type="project" value="TreeGrafter"/>
</dbReference>
<keyword evidence="7" id="KW-0547">Nucleotide-binding</keyword>
<dbReference type="EC" id="2.7.13.3" evidence="3"/>
<feature type="coiled-coil region" evidence="13">
    <location>
        <begin position="107"/>
        <end position="141"/>
    </location>
</feature>
<reference evidence="16 17" key="1">
    <citation type="submission" date="2016-11" db="EMBL/GenBank/DDBJ databases">
        <authorList>
            <person name="Jaros S."/>
            <person name="Januszkiewicz K."/>
            <person name="Wedrychowicz H."/>
        </authorList>
    </citation>
    <scope>NUCLEOTIDE SEQUENCE [LARGE SCALE GENOMIC DNA]</scope>
    <source>
        <strain evidence="16 17">DSM 15929</strain>
    </source>
</reference>
<evidence type="ECO:0000256" key="12">
    <source>
        <dbReference type="ARBA" id="ARBA00023136"/>
    </source>
</evidence>
<dbReference type="PANTHER" id="PTHR45453:SF1">
    <property type="entry name" value="PHOSPHATE REGULON SENSOR PROTEIN PHOR"/>
    <property type="match status" value="1"/>
</dbReference>
<keyword evidence="6 14" id="KW-0812">Transmembrane</keyword>
<dbReference type="AlphaFoldDB" id="A0A1M6SRU0"/>
<evidence type="ECO:0000256" key="1">
    <source>
        <dbReference type="ARBA" id="ARBA00000085"/>
    </source>
</evidence>
<keyword evidence="4" id="KW-0597">Phosphoprotein</keyword>
<comment type="catalytic activity">
    <reaction evidence="1">
        <text>ATP + protein L-histidine = ADP + protein N-phospho-L-histidine.</text>
        <dbReference type="EC" id="2.7.13.3"/>
    </reaction>
</comment>
<dbReference type="CDD" id="cd00082">
    <property type="entry name" value="HisKA"/>
    <property type="match status" value="1"/>
</dbReference>
<dbReference type="PRINTS" id="PR00344">
    <property type="entry name" value="BCTRLSENSOR"/>
</dbReference>
<organism evidence="16 17">
    <name type="scientific">Anaerocolumna jejuensis DSM 15929</name>
    <dbReference type="NCBI Taxonomy" id="1121322"/>
    <lineage>
        <taxon>Bacteria</taxon>
        <taxon>Bacillati</taxon>
        <taxon>Bacillota</taxon>
        <taxon>Clostridia</taxon>
        <taxon>Lachnospirales</taxon>
        <taxon>Lachnospiraceae</taxon>
        <taxon>Anaerocolumna</taxon>
    </lineage>
</organism>
<accession>A0A1M6SRU0</accession>
<dbReference type="InterPro" id="IPR050351">
    <property type="entry name" value="BphY/WalK/GraS-like"/>
</dbReference>
<dbReference type="Gene3D" id="3.30.565.10">
    <property type="entry name" value="Histidine kinase-like ATPase, C-terminal domain"/>
    <property type="match status" value="1"/>
</dbReference>
<keyword evidence="8 16" id="KW-0418">Kinase</keyword>
<dbReference type="GO" id="GO:0005886">
    <property type="term" value="C:plasma membrane"/>
    <property type="evidence" value="ECO:0007669"/>
    <property type="project" value="TreeGrafter"/>
</dbReference>
<dbReference type="EMBL" id="FRAC01000012">
    <property type="protein sequence ID" value="SHK47376.1"/>
    <property type="molecule type" value="Genomic_DNA"/>
</dbReference>
<evidence type="ECO:0000256" key="4">
    <source>
        <dbReference type="ARBA" id="ARBA00022553"/>
    </source>
</evidence>
<dbReference type="Gene3D" id="1.10.287.130">
    <property type="match status" value="1"/>
</dbReference>
<dbReference type="STRING" id="1121322.SAMN02745136_02571"/>
<proteinExistence type="predicted"/>
<keyword evidence="5" id="KW-0808">Transferase</keyword>
<evidence type="ECO:0000256" key="6">
    <source>
        <dbReference type="ARBA" id="ARBA00022692"/>
    </source>
</evidence>
<evidence type="ECO:0000256" key="10">
    <source>
        <dbReference type="ARBA" id="ARBA00022989"/>
    </source>
</evidence>
<keyword evidence="9" id="KW-0067">ATP-binding</keyword>
<evidence type="ECO:0000256" key="2">
    <source>
        <dbReference type="ARBA" id="ARBA00004370"/>
    </source>
</evidence>
<dbReference type="SUPFAM" id="SSF55874">
    <property type="entry name" value="ATPase domain of HSP90 chaperone/DNA topoisomerase II/histidine kinase"/>
    <property type="match status" value="1"/>
</dbReference>
<dbReference type="GO" id="GO:0000155">
    <property type="term" value="F:phosphorelay sensor kinase activity"/>
    <property type="evidence" value="ECO:0007669"/>
    <property type="project" value="InterPro"/>
</dbReference>
<dbReference type="InterPro" id="IPR003661">
    <property type="entry name" value="HisK_dim/P_dom"/>
</dbReference>
<evidence type="ECO:0000256" key="7">
    <source>
        <dbReference type="ARBA" id="ARBA00022741"/>
    </source>
</evidence>
<evidence type="ECO:0000256" key="5">
    <source>
        <dbReference type="ARBA" id="ARBA00022679"/>
    </source>
</evidence>
<dbReference type="Proteomes" id="UP000184386">
    <property type="component" value="Unassembled WGS sequence"/>
</dbReference>
<keyword evidence="12 14" id="KW-0472">Membrane</keyword>
<keyword evidence="11" id="KW-0902">Two-component regulatory system</keyword>
<feature type="domain" description="Histidine kinase" evidence="15">
    <location>
        <begin position="148"/>
        <end position="364"/>
    </location>
</feature>
<evidence type="ECO:0000313" key="16">
    <source>
        <dbReference type="EMBL" id="SHK47376.1"/>
    </source>
</evidence>
<keyword evidence="13" id="KW-0175">Coiled coil</keyword>
<dbReference type="Pfam" id="PF02518">
    <property type="entry name" value="HATPase_c"/>
    <property type="match status" value="1"/>
</dbReference>
<dbReference type="InterPro" id="IPR005467">
    <property type="entry name" value="His_kinase_dom"/>
</dbReference>
<evidence type="ECO:0000256" key="11">
    <source>
        <dbReference type="ARBA" id="ARBA00023012"/>
    </source>
</evidence>
<sequence length="364" mass="42055">MNKKASIKRRLTEYIFTRFLLWAVIYTVFLLGGFLFARQFLGNFTWYADDTLYQLFTKIRDYSVLFIGSLWLLGVGIIFLHYWFKTLGYMEEVVRAAGEIYSPTEELITLSAELKEVENQMNQTKLQVKHNERAAREAEQRKNDLVVYLAHDLKTPLTSVIGYLTLLRDEKEISKELQEKYLLISLSKAERLEELINEFFDITRFNLTNLTLELSRINITRMLEQIIFEAGPAFKDKNLSCRLSAEGDINIRCDAGKMQRVFDNLLRNAVNYSFEEDTIVVAIKQEGENIRFIFINHGNTIPEEKLNRIFEQFYRLDTARQSRTGGAGLGLAIAKEIVELHGGKITAASKDEVITFEIVMPAVL</sequence>
<dbReference type="InterPro" id="IPR036890">
    <property type="entry name" value="HATPase_C_sf"/>
</dbReference>
<feature type="transmembrane region" description="Helical" evidence="14">
    <location>
        <begin position="20"/>
        <end position="42"/>
    </location>
</feature>
<evidence type="ECO:0000256" key="3">
    <source>
        <dbReference type="ARBA" id="ARBA00012438"/>
    </source>
</evidence>
<comment type="subcellular location">
    <subcellularLocation>
        <location evidence="2">Membrane</location>
    </subcellularLocation>
</comment>
<dbReference type="SMART" id="SM00388">
    <property type="entry name" value="HisKA"/>
    <property type="match status" value="1"/>
</dbReference>
<dbReference type="InterPro" id="IPR036097">
    <property type="entry name" value="HisK_dim/P_sf"/>
</dbReference>
<dbReference type="InterPro" id="IPR004358">
    <property type="entry name" value="Sig_transdc_His_kin-like_C"/>
</dbReference>
<keyword evidence="17" id="KW-1185">Reference proteome</keyword>
<evidence type="ECO:0000256" key="13">
    <source>
        <dbReference type="SAM" id="Coils"/>
    </source>
</evidence>
<dbReference type="InterPro" id="IPR003594">
    <property type="entry name" value="HATPase_dom"/>
</dbReference>
<dbReference type="GO" id="GO:0004721">
    <property type="term" value="F:phosphoprotein phosphatase activity"/>
    <property type="evidence" value="ECO:0007669"/>
    <property type="project" value="TreeGrafter"/>
</dbReference>
<dbReference type="SMART" id="SM00387">
    <property type="entry name" value="HATPase_c"/>
    <property type="match status" value="1"/>
</dbReference>
<gene>
    <name evidence="16" type="ORF">SAMN02745136_02571</name>
</gene>
<evidence type="ECO:0000313" key="17">
    <source>
        <dbReference type="Proteomes" id="UP000184386"/>
    </source>
</evidence>
<evidence type="ECO:0000256" key="9">
    <source>
        <dbReference type="ARBA" id="ARBA00022840"/>
    </source>
</evidence>
<dbReference type="SUPFAM" id="SSF47384">
    <property type="entry name" value="Homodimeric domain of signal transducing histidine kinase"/>
    <property type="match status" value="1"/>
</dbReference>
<keyword evidence="10 14" id="KW-1133">Transmembrane helix</keyword>